<accession>A0A150LYZ7</accession>
<gene>
    <name evidence="1" type="ORF">B4135_2510</name>
</gene>
<organism evidence="1 2">
    <name type="scientific">Caldibacillus debilis</name>
    <dbReference type="NCBI Taxonomy" id="301148"/>
    <lineage>
        <taxon>Bacteria</taxon>
        <taxon>Bacillati</taxon>
        <taxon>Bacillota</taxon>
        <taxon>Bacilli</taxon>
        <taxon>Bacillales</taxon>
        <taxon>Bacillaceae</taxon>
        <taxon>Caldibacillus</taxon>
    </lineage>
</organism>
<proteinExistence type="predicted"/>
<name>A0A150LYZ7_9BACI</name>
<protein>
    <submittedName>
        <fullName evidence="1">Uncharacterized protein</fullName>
    </submittedName>
</protein>
<reference evidence="1 2" key="1">
    <citation type="submission" date="2016-01" db="EMBL/GenBank/DDBJ databases">
        <title>Draft Genome Sequences of Seven Thermophilic Sporeformers Isolated from Foods.</title>
        <authorList>
            <person name="Berendsen E.M."/>
            <person name="Wells-Bennik M.H."/>
            <person name="Krawcyk A.O."/>
            <person name="De Jong A."/>
            <person name="Holsappel S."/>
            <person name="Eijlander R.T."/>
            <person name="Kuipers O.P."/>
        </authorList>
    </citation>
    <scope>NUCLEOTIDE SEQUENCE [LARGE SCALE GENOMIC DNA]</scope>
    <source>
        <strain evidence="1 2">B4135</strain>
    </source>
</reference>
<evidence type="ECO:0000313" key="1">
    <source>
        <dbReference type="EMBL" id="KYD17488.1"/>
    </source>
</evidence>
<dbReference type="AlphaFoldDB" id="A0A150LYZ7"/>
<comment type="caution">
    <text evidence="1">The sequence shown here is derived from an EMBL/GenBank/DDBJ whole genome shotgun (WGS) entry which is preliminary data.</text>
</comment>
<sequence length="89" mass="10352">MPFFSSYEIGLDDEKVVERYGPRVSGSFSETFFCLFLAVFFPTVESFGTWPRFVSFSVWFILSLSAFDMALRQSEQKLFHPDLLHKGCF</sequence>
<evidence type="ECO:0000313" key="2">
    <source>
        <dbReference type="Proteomes" id="UP000075683"/>
    </source>
</evidence>
<dbReference type="Proteomes" id="UP000075683">
    <property type="component" value="Unassembled WGS sequence"/>
</dbReference>
<dbReference type="EMBL" id="LQYT01000056">
    <property type="protein sequence ID" value="KYD17488.1"/>
    <property type="molecule type" value="Genomic_DNA"/>
</dbReference>
<dbReference type="STRING" id="301148.B4135_2510"/>